<keyword evidence="2" id="KW-0812">Transmembrane</keyword>
<reference evidence="3 5" key="1">
    <citation type="submission" date="2020-06" db="EMBL/GenBank/DDBJ databases">
        <title>Anoxygenic phototrophic Chloroflexota member uses a Type I reaction center.</title>
        <authorList>
            <person name="Tsuji J.M."/>
            <person name="Shaw N.A."/>
            <person name="Nagashima S."/>
            <person name="Venkiteswaran J."/>
            <person name="Schiff S.L."/>
            <person name="Hanada S."/>
            <person name="Tank M."/>
            <person name="Neufeld J.D."/>
        </authorList>
    </citation>
    <scope>NUCLEOTIDE SEQUENCE [LARGE SCALE GENOMIC DNA]</scope>
    <source>
        <strain evidence="3">L227-S17</strain>
    </source>
</reference>
<feature type="transmembrane region" description="Helical" evidence="2">
    <location>
        <begin position="97"/>
        <end position="118"/>
    </location>
</feature>
<evidence type="ECO:0000256" key="1">
    <source>
        <dbReference type="SAM" id="MobiDB-lite"/>
    </source>
</evidence>
<dbReference type="EMBL" id="JACATZ010000003">
    <property type="protein sequence ID" value="NWJ48623.1"/>
    <property type="molecule type" value="Genomic_DNA"/>
</dbReference>
<proteinExistence type="predicted"/>
<evidence type="ECO:0000313" key="5">
    <source>
        <dbReference type="Proteomes" id="UP000521676"/>
    </source>
</evidence>
<name>A0A8T7M9E5_9CHLR</name>
<sequence length="120" mass="13555">MSNIQHVFYELEKHKAALSELENAAEVYGYLQVPQALVEKMEREMLAIAQLERELVLRGHLQVPDDIRIKPLNQPPLSDSASSSTFTPDSRELPSQFLTFVIILLVLLIALLLALLLLPH</sequence>
<accession>A0A8T7M9E5</accession>
<evidence type="ECO:0000313" key="4">
    <source>
        <dbReference type="EMBL" id="WJW68553.1"/>
    </source>
</evidence>
<dbReference type="EMBL" id="CP128400">
    <property type="protein sequence ID" value="WJW68553.1"/>
    <property type="molecule type" value="Genomic_DNA"/>
</dbReference>
<keyword evidence="2" id="KW-1133">Transmembrane helix</keyword>
<dbReference type="RefSeq" id="WP_341470458.1">
    <property type="nucleotide sequence ID" value="NZ_CP128400.1"/>
</dbReference>
<reference evidence="4" key="2">
    <citation type="journal article" date="2024" name="Nature">
        <title>Anoxygenic phototroph of the Chloroflexota uses a type I reaction centre.</title>
        <authorList>
            <person name="Tsuji J.M."/>
            <person name="Shaw N.A."/>
            <person name="Nagashima S."/>
            <person name="Venkiteswaran J.J."/>
            <person name="Schiff S.L."/>
            <person name="Watanabe T."/>
            <person name="Fukui M."/>
            <person name="Hanada S."/>
            <person name="Tank M."/>
            <person name="Neufeld J.D."/>
        </authorList>
    </citation>
    <scope>NUCLEOTIDE SEQUENCE</scope>
    <source>
        <strain evidence="4">L227-S17</strain>
    </source>
</reference>
<gene>
    <name evidence="3" type="ORF">HXX08_22415</name>
    <name evidence="4" type="ORF">OZ401_004167</name>
</gene>
<feature type="region of interest" description="Disordered" evidence="1">
    <location>
        <begin position="69"/>
        <end position="89"/>
    </location>
</feature>
<evidence type="ECO:0000256" key="2">
    <source>
        <dbReference type="SAM" id="Phobius"/>
    </source>
</evidence>
<evidence type="ECO:0000313" key="6">
    <source>
        <dbReference type="Proteomes" id="UP001431572"/>
    </source>
</evidence>
<keyword evidence="6" id="KW-1185">Reference proteome</keyword>
<dbReference type="Proteomes" id="UP000521676">
    <property type="component" value="Unassembled WGS sequence"/>
</dbReference>
<dbReference type="Proteomes" id="UP001431572">
    <property type="component" value="Chromosome 2"/>
</dbReference>
<dbReference type="AlphaFoldDB" id="A0A8T7M9E5"/>
<protein>
    <submittedName>
        <fullName evidence="3">Uncharacterized protein</fullName>
    </submittedName>
</protein>
<feature type="compositionally biased region" description="Polar residues" evidence="1">
    <location>
        <begin position="75"/>
        <end position="88"/>
    </location>
</feature>
<organism evidence="3 5">
    <name type="scientific">Candidatus Chlorohelix allophototropha</name>
    <dbReference type="NCBI Taxonomy" id="3003348"/>
    <lineage>
        <taxon>Bacteria</taxon>
        <taxon>Bacillati</taxon>
        <taxon>Chloroflexota</taxon>
        <taxon>Chloroflexia</taxon>
        <taxon>Candidatus Chloroheliales</taxon>
        <taxon>Candidatus Chloroheliaceae</taxon>
        <taxon>Candidatus Chlorohelix</taxon>
    </lineage>
</organism>
<keyword evidence="2" id="KW-0472">Membrane</keyword>
<evidence type="ECO:0000313" key="3">
    <source>
        <dbReference type="EMBL" id="NWJ48623.1"/>
    </source>
</evidence>